<accession>A0AAD1QYG2</accession>
<dbReference type="EMBL" id="OW240912">
    <property type="protein sequence ID" value="CAH2218784.1"/>
    <property type="molecule type" value="Genomic_DNA"/>
</dbReference>
<gene>
    <name evidence="1" type="ORF">PECUL_23A057178</name>
</gene>
<name>A0AAD1QYG2_PELCU</name>
<dbReference type="AlphaFoldDB" id="A0AAD1QYG2"/>
<sequence>MRQPPSPAPSEDSGDEADIRAILTQLPSKKDLTEMFQKLENSFSEKLQAVTEDAQHLGTRVQTLEDAEETNERLWMECHTTQNQHTDAIVYLQRKFQDVITPELLFIHRSHSVFGVVYICISFYEYNSFLINHMQ</sequence>
<dbReference type="Proteomes" id="UP001295444">
    <property type="component" value="Chromosome 01"/>
</dbReference>
<proteinExistence type="predicted"/>
<evidence type="ECO:0000313" key="2">
    <source>
        <dbReference type="Proteomes" id="UP001295444"/>
    </source>
</evidence>
<keyword evidence="2" id="KW-1185">Reference proteome</keyword>
<evidence type="ECO:0000313" key="1">
    <source>
        <dbReference type="EMBL" id="CAH2218784.1"/>
    </source>
</evidence>
<organism evidence="1 2">
    <name type="scientific">Pelobates cultripes</name>
    <name type="common">Western spadefoot toad</name>
    <dbReference type="NCBI Taxonomy" id="61616"/>
    <lineage>
        <taxon>Eukaryota</taxon>
        <taxon>Metazoa</taxon>
        <taxon>Chordata</taxon>
        <taxon>Craniata</taxon>
        <taxon>Vertebrata</taxon>
        <taxon>Euteleostomi</taxon>
        <taxon>Amphibia</taxon>
        <taxon>Batrachia</taxon>
        <taxon>Anura</taxon>
        <taxon>Pelobatoidea</taxon>
        <taxon>Pelobatidae</taxon>
        <taxon>Pelobates</taxon>
    </lineage>
</organism>
<protein>
    <submittedName>
        <fullName evidence="1">Uncharacterized protein</fullName>
    </submittedName>
</protein>
<reference evidence="1" key="1">
    <citation type="submission" date="2022-03" db="EMBL/GenBank/DDBJ databases">
        <authorList>
            <person name="Alioto T."/>
            <person name="Alioto T."/>
            <person name="Gomez Garrido J."/>
        </authorList>
    </citation>
    <scope>NUCLEOTIDE SEQUENCE</scope>
</reference>